<keyword evidence="3" id="KW-1185">Reference proteome</keyword>
<proteinExistence type="predicted"/>
<organism evidence="2 3">
    <name type="scientific">Panicum miliaceum</name>
    <name type="common">Proso millet</name>
    <name type="synonym">Broomcorn millet</name>
    <dbReference type="NCBI Taxonomy" id="4540"/>
    <lineage>
        <taxon>Eukaryota</taxon>
        <taxon>Viridiplantae</taxon>
        <taxon>Streptophyta</taxon>
        <taxon>Embryophyta</taxon>
        <taxon>Tracheophyta</taxon>
        <taxon>Spermatophyta</taxon>
        <taxon>Magnoliopsida</taxon>
        <taxon>Liliopsida</taxon>
        <taxon>Poales</taxon>
        <taxon>Poaceae</taxon>
        <taxon>PACMAD clade</taxon>
        <taxon>Panicoideae</taxon>
        <taxon>Panicodae</taxon>
        <taxon>Paniceae</taxon>
        <taxon>Panicinae</taxon>
        <taxon>Panicum</taxon>
        <taxon>Panicum sect. Panicum</taxon>
    </lineage>
</organism>
<evidence type="ECO:0000313" key="2">
    <source>
        <dbReference type="EMBL" id="RLN11347.1"/>
    </source>
</evidence>
<sequence length="216" mass="23488">MLRQPFWSNLAGAVRAAGCYWLRSQPTRRVGAPRRRCSRRRRGGLLAQQWWQEGEALRVHLGALRSSSRGLRGSGGGSLPAAAPTHIRPRRSRQDLPVAADASQRQPICPSFSFGKDPLASMEASFDCLLQNLFPPLFSGTGPAIRPARRGFICRAAEAAATWTAKSAEAVSGQVAWSIEEPQRSPMATECGRDASRRQPPPPSLCCAVVHLLPLI</sequence>
<gene>
    <name evidence="2" type="ORF">C2845_PM09G21460</name>
</gene>
<evidence type="ECO:0000256" key="1">
    <source>
        <dbReference type="SAM" id="MobiDB-lite"/>
    </source>
</evidence>
<comment type="caution">
    <text evidence="2">The sequence shown here is derived from an EMBL/GenBank/DDBJ whole genome shotgun (WGS) entry which is preliminary data.</text>
</comment>
<dbReference type="AlphaFoldDB" id="A0A3L6RWK9"/>
<name>A0A3L6RWK9_PANMI</name>
<evidence type="ECO:0000313" key="3">
    <source>
        <dbReference type="Proteomes" id="UP000275267"/>
    </source>
</evidence>
<feature type="region of interest" description="Disordered" evidence="1">
    <location>
        <begin position="67"/>
        <end position="93"/>
    </location>
</feature>
<dbReference type="EMBL" id="PQIB02000006">
    <property type="protein sequence ID" value="RLN11347.1"/>
    <property type="molecule type" value="Genomic_DNA"/>
</dbReference>
<protein>
    <submittedName>
        <fullName evidence="2">Uncharacterized protein</fullName>
    </submittedName>
</protein>
<dbReference type="Proteomes" id="UP000275267">
    <property type="component" value="Unassembled WGS sequence"/>
</dbReference>
<reference evidence="3" key="1">
    <citation type="journal article" date="2019" name="Nat. Commun.">
        <title>The genome of broomcorn millet.</title>
        <authorList>
            <person name="Zou C."/>
            <person name="Miki D."/>
            <person name="Li D."/>
            <person name="Tang Q."/>
            <person name="Xiao L."/>
            <person name="Rajput S."/>
            <person name="Deng P."/>
            <person name="Jia W."/>
            <person name="Huang R."/>
            <person name="Zhang M."/>
            <person name="Sun Y."/>
            <person name="Hu J."/>
            <person name="Fu X."/>
            <person name="Schnable P.S."/>
            <person name="Li F."/>
            <person name="Zhang H."/>
            <person name="Feng B."/>
            <person name="Zhu X."/>
            <person name="Liu R."/>
            <person name="Schnable J.C."/>
            <person name="Zhu J.-K."/>
            <person name="Zhang H."/>
        </authorList>
    </citation>
    <scope>NUCLEOTIDE SEQUENCE [LARGE SCALE GENOMIC DNA]</scope>
</reference>
<accession>A0A3L6RWK9</accession>